<dbReference type="STRING" id="1105367.CG50_00610"/>
<dbReference type="Pfam" id="PF12706">
    <property type="entry name" value="Lactamase_B_2"/>
    <property type="match status" value="1"/>
</dbReference>
<evidence type="ECO:0000313" key="2">
    <source>
        <dbReference type="EMBL" id="KFI26801.1"/>
    </source>
</evidence>
<dbReference type="EMBL" id="JFZB01000012">
    <property type="protein sequence ID" value="KFI26801.1"/>
    <property type="molecule type" value="Genomic_DNA"/>
</dbReference>
<dbReference type="SUPFAM" id="SSF56281">
    <property type="entry name" value="Metallo-hydrolase/oxidoreductase"/>
    <property type="match status" value="1"/>
</dbReference>
<dbReference type="CDD" id="cd07715">
    <property type="entry name" value="TaR3-like_MBL-fold"/>
    <property type="match status" value="1"/>
</dbReference>
<name>A0A086XXQ1_9RHOB</name>
<dbReference type="Proteomes" id="UP000028824">
    <property type="component" value="Unassembled WGS sequence"/>
</dbReference>
<evidence type="ECO:0000313" key="3">
    <source>
        <dbReference type="Proteomes" id="UP000028824"/>
    </source>
</evidence>
<evidence type="ECO:0000259" key="1">
    <source>
        <dbReference type="Pfam" id="PF12706"/>
    </source>
</evidence>
<reference evidence="2 3" key="1">
    <citation type="submission" date="2014-03" db="EMBL/GenBank/DDBJ databases">
        <title>Genome of Paenirhodobacter enshiensis DW2-9.</title>
        <authorList>
            <person name="Wang D."/>
            <person name="Wang G."/>
        </authorList>
    </citation>
    <scope>NUCLEOTIDE SEQUENCE [LARGE SCALE GENOMIC DNA]</scope>
    <source>
        <strain evidence="2 3">DW2-9</strain>
    </source>
</reference>
<feature type="domain" description="Metallo-beta-lactamase" evidence="1">
    <location>
        <begin position="45"/>
        <end position="243"/>
    </location>
</feature>
<keyword evidence="3" id="KW-1185">Reference proteome</keyword>
<dbReference type="InterPro" id="IPR001279">
    <property type="entry name" value="Metallo-B-lactamas"/>
</dbReference>
<proteinExistence type="predicted"/>
<dbReference type="InterPro" id="IPR036866">
    <property type="entry name" value="RibonucZ/Hydroxyglut_hydro"/>
</dbReference>
<accession>A0A086XXQ1</accession>
<dbReference type="AlphaFoldDB" id="A0A086XXQ1"/>
<protein>
    <recommendedName>
        <fullName evidence="1">Metallo-beta-lactamase domain-containing protein</fullName>
    </recommendedName>
</protein>
<sequence>MPAAGAVFDLRLHGVRGSLPMATASVARYGGATICIELRVAGRVLIFDAGSGIHPAGQALRAEGVREIDLFLSHWHYDHTIGLPFFAPLYCPETRLTLWSGHAATGPARELLAGLMRAPYFPVGPEVFRATLETRDFDPPETFDLAPGLRIRTLALNHPGSATAYRVEAGGRALCIVTDVEHVPGVLDPAVTAFVAGADLMLYDSMYDDGDMCSHCGFGHSSWQQALRIARAAGVGQVGFVHHAPFRTDDALDAIATAAATEFPGAFVARQGMRIAL</sequence>
<comment type="caution">
    <text evidence="2">The sequence shown here is derived from an EMBL/GenBank/DDBJ whole genome shotgun (WGS) entry which is preliminary data.</text>
</comment>
<dbReference type="eggNOG" id="COG1235">
    <property type="taxonomic scope" value="Bacteria"/>
</dbReference>
<gene>
    <name evidence="2" type="ORF">CG50_00610</name>
</gene>
<organism evidence="2 3">
    <name type="scientific">Paenirhodobacter enshiensis</name>
    <dbReference type="NCBI Taxonomy" id="1105367"/>
    <lineage>
        <taxon>Bacteria</taxon>
        <taxon>Pseudomonadati</taxon>
        <taxon>Pseudomonadota</taxon>
        <taxon>Alphaproteobacteria</taxon>
        <taxon>Rhodobacterales</taxon>
        <taxon>Rhodobacter group</taxon>
        <taxon>Paenirhodobacter</taxon>
    </lineage>
</organism>
<dbReference type="Gene3D" id="3.60.15.10">
    <property type="entry name" value="Ribonuclease Z/Hydroxyacylglutathione hydrolase-like"/>
    <property type="match status" value="1"/>
</dbReference>